<feature type="binding site" evidence="7">
    <location>
        <begin position="214"/>
        <end position="215"/>
    </location>
    <ligand>
        <name>substrate</name>
    </ligand>
</feature>
<protein>
    <submittedName>
        <fullName evidence="10">N-acetylglucosamine-6-phosphate deacetylase</fullName>
    </submittedName>
</protein>
<dbReference type="SUPFAM" id="SSF51338">
    <property type="entry name" value="Composite domain of metallo-dependent hydrolases"/>
    <property type="match status" value="1"/>
</dbReference>
<dbReference type="Gene3D" id="3.20.20.140">
    <property type="entry name" value="Metal-dependent hydrolases"/>
    <property type="match status" value="1"/>
</dbReference>
<gene>
    <name evidence="10" type="primary">nagA</name>
    <name evidence="10" type="ORF">MOVI_6030</name>
</gene>
<dbReference type="Gene3D" id="2.30.40.10">
    <property type="entry name" value="Urease, subunit C, domain 1"/>
    <property type="match status" value="1"/>
</dbReference>
<feature type="binding site" evidence="7">
    <location>
        <begin position="306"/>
        <end position="308"/>
    </location>
    <ligand>
        <name>substrate</name>
    </ligand>
</feature>
<dbReference type="EMBL" id="JFAD01000032">
    <property type="protein sequence ID" value="EXU60898.1"/>
    <property type="molecule type" value="Genomic_DNA"/>
</dbReference>
<feature type="binding site" evidence="8">
    <location>
        <position position="128"/>
    </location>
    <ligand>
        <name>Zn(2+)</name>
        <dbReference type="ChEBI" id="CHEBI:29105"/>
    </ligand>
</feature>
<evidence type="ECO:0000313" key="10">
    <source>
        <dbReference type="EMBL" id="EXU60898.1"/>
    </source>
</evidence>
<keyword evidence="3 5" id="KW-0378">Hydrolase</keyword>
<evidence type="ECO:0000256" key="6">
    <source>
        <dbReference type="PIRSR" id="PIRSR038994-1"/>
    </source>
</evidence>
<dbReference type="PIRSF" id="PIRSF038994">
    <property type="entry name" value="NagA"/>
    <property type="match status" value="1"/>
</dbReference>
<dbReference type="PANTHER" id="PTHR11113:SF14">
    <property type="entry name" value="N-ACETYLGLUCOSAMINE-6-PHOSPHATE DEACETYLASE"/>
    <property type="match status" value="1"/>
</dbReference>
<evidence type="ECO:0000313" key="11">
    <source>
        <dbReference type="Proteomes" id="UP000020977"/>
    </source>
</evidence>
<name>A0A014M1P9_9BACT</name>
<dbReference type="GO" id="GO:0008448">
    <property type="term" value="F:N-acetylglucosamine-6-phosphate deacetylase activity"/>
    <property type="evidence" value="ECO:0007669"/>
    <property type="project" value="InterPro"/>
</dbReference>
<dbReference type="InterPro" id="IPR006680">
    <property type="entry name" value="Amidohydro-rel"/>
</dbReference>
<dbReference type="InterPro" id="IPR011059">
    <property type="entry name" value="Metal-dep_hydrolase_composite"/>
</dbReference>
<comment type="similarity">
    <text evidence="1 5">Belongs to the metallo-dependent hydrolases superfamily. NagA family.</text>
</comment>
<evidence type="ECO:0000256" key="2">
    <source>
        <dbReference type="ARBA" id="ARBA00022723"/>
    </source>
</evidence>
<evidence type="ECO:0000256" key="1">
    <source>
        <dbReference type="ARBA" id="ARBA00010716"/>
    </source>
</evidence>
<feature type="binding site" evidence="8">
    <location>
        <position position="211"/>
    </location>
    <ligand>
        <name>Zn(2+)</name>
        <dbReference type="ChEBI" id="CHEBI:29105"/>
    </ligand>
</feature>
<sequence>MLYKNLRIISHLEEFFGWIELDENGTIVNLGRGNTDFEGVDCKDNILLPAFIDSHTHGGYGFSFEDFSSLDWEKNFLEYKEKLHKFEGVAAIFGTTVTQSWSKIQQNSEFFSFLLKKYPYFLLNWYLEGPFISIEKKGAHDANLIISAKNFHFEFLAKKFAKKITVVVAPERNSAKLIDFYHKSINFAIGHSNCFDFEKDHELKNYRRFTHFFNGSSNFDHRSQSLTNLIFESKLPRNFLVELITDGLHIRNSTLKFTIKNLKKENWIAVSDSLAQKGLKDGFYNLGDLETEKKGDLFYLKNSQQIAGSGMSYLSILKNLKKNLKLSWQEIVFCSSYNVAKAHNLLDYFGTVKVGQKASFVIVDDDFNLKMVVIFGQIYSDF</sequence>
<dbReference type="PANTHER" id="PTHR11113">
    <property type="entry name" value="N-ACETYLGLUCOSAMINE-6-PHOSPHATE DEACETYLASE"/>
    <property type="match status" value="1"/>
</dbReference>
<dbReference type="RefSeq" id="WP_044284423.1">
    <property type="nucleotide sequence ID" value="NZ_JFAD01000032.1"/>
</dbReference>
<dbReference type="SUPFAM" id="SSF51556">
    <property type="entry name" value="Metallo-dependent hydrolases"/>
    <property type="match status" value="1"/>
</dbReference>
<evidence type="ECO:0000256" key="5">
    <source>
        <dbReference type="PIRNR" id="PIRNR038994"/>
    </source>
</evidence>
<accession>A0A014M1P9</accession>
<dbReference type="STRING" id="1188239.MOVI_6030"/>
<organism evidence="10 11">
    <name type="scientific">Mesomycoplasma ovipneumoniae 14811</name>
    <dbReference type="NCBI Taxonomy" id="1188239"/>
    <lineage>
        <taxon>Bacteria</taxon>
        <taxon>Bacillati</taxon>
        <taxon>Mycoplasmatota</taxon>
        <taxon>Mycoplasmoidales</taxon>
        <taxon>Metamycoplasmataceae</taxon>
        <taxon>Mesomycoplasma</taxon>
    </lineage>
</organism>
<dbReference type="Proteomes" id="UP000020977">
    <property type="component" value="Unassembled WGS sequence"/>
</dbReference>
<dbReference type="InterPro" id="IPR032466">
    <property type="entry name" value="Metal_Hydrolase"/>
</dbReference>
<keyword evidence="2 8" id="KW-0479">Metal-binding</keyword>
<dbReference type="AlphaFoldDB" id="A0A014M1P9"/>
<feature type="binding site" evidence="7">
    <location>
        <position position="249"/>
    </location>
    <ligand>
        <name>substrate</name>
    </ligand>
</feature>
<dbReference type="GO" id="GO:0006046">
    <property type="term" value="P:N-acetylglucosamine catabolic process"/>
    <property type="evidence" value="ECO:0007669"/>
    <property type="project" value="TreeGrafter"/>
</dbReference>
<dbReference type="Pfam" id="PF01979">
    <property type="entry name" value="Amidohydro_1"/>
    <property type="match status" value="1"/>
</dbReference>
<evidence type="ECO:0000256" key="7">
    <source>
        <dbReference type="PIRSR" id="PIRSR038994-2"/>
    </source>
</evidence>
<feature type="binding site" evidence="7">
    <location>
        <position position="222"/>
    </location>
    <ligand>
        <name>substrate</name>
    </ligand>
</feature>
<reference evidence="10 11" key="1">
    <citation type="submission" date="2014-03" db="EMBL/GenBank/DDBJ databases">
        <title>Genome sequence of Mycoplasma ovipneumoniae strain 14811.</title>
        <authorList>
            <person name="Sirand-Pugnet P."/>
            <person name="Breton M."/>
            <person name="Dordet-Frisoni E."/>
            <person name="Baranowski E."/>
            <person name="Barre A."/>
            <person name="Couture C."/>
            <person name="Dupuy V."/>
            <person name="Gaurivaud P."/>
            <person name="Jacob D."/>
            <person name="Lemaitre C."/>
            <person name="Manso-Silvan L."/>
            <person name="Nikolski M."/>
            <person name="Nouvel L.-X."/>
            <person name="Poumarat F."/>
            <person name="Tardy F."/>
            <person name="Thebault P."/>
            <person name="Theil S."/>
            <person name="Citti C."/>
            <person name="Thiaucourt F."/>
            <person name="Blanchard A."/>
        </authorList>
    </citation>
    <scope>NUCLEOTIDE SEQUENCE [LARGE SCALE GENOMIC DNA]</scope>
    <source>
        <strain evidence="10 11">14811</strain>
    </source>
</reference>
<feature type="binding site" evidence="7">
    <location>
        <position position="139"/>
    </location>
    <ligand>
        <name>substrate</name>
    </ligand>
</feature>
<feature type="binding site" evidence="8">
    <location>
        <position position="191"/>
    </location>
    <ligand>
        <name>Zn(2+)</name>
        <dbReference type="ChEBI" id="CHEBI:29105"/>
    </ligand>
</feature>
<comment type="cofactor">
    <cofactor evidence="8">
        <name>a divalent metal cation</name>
        <dbReference type="ChEBI" id="CHEBI:60240"/>
    </cofactor>
    <text evidence="8">Binds 1 divalent metal cation per subunit.</text>
</comment>
<dbReference type="eggNOG" id="COG1820">
    <property type="taxonomic scope" value="Bacteria"/>
</dbReference>
<evidence type="ECO:0000256" key="8">
    <source>
        <dbReference type="PIRSR" id="PIRSR038994-3"/>
    </source>
</evidence>
<feature type="active site" description="Proton donor/acceptor" evidence="6">
    <location>
        <position position="272"/>
    </location>
</feature>
<evidence type="ECO:0000259" key="9">
    <source>
        <dbReference type="Pfam" id="PF01979"/>
    </source>
</evidence>
<evidence type="ECO:0000256" key="4">
    <source>
        <dbReference type="ARBA" id="ARBA00023277"/>
    </source>
</evidence>
<comment type="caution">
    <text evidence="10">The sequence shown here is derived from an EMBL/GenBank/DDBJ whole genome shotgun (WGS) entry which is preliminary data.</text>
</comment>
<feature type="domain" description="Amidohydrolase-related" evidence="9">
    <location>
        <begin position="46"/>
        <end position="378"/>
    </location>
</feature>
<dbReference type="InterPro" id="IPR003764">
    <property type="entry name" value="GlcNAc_6-P_deAcase"/>
</dbReference>
<proteinExistence type="inferred from homology"/>
<evidence type="ECO:0000256" key="3">
    <source>
        <dbReference type="ARBA" id="ARBA00022801"/>
    </source>
</evidence>
<dbReference type="GO" id="GO:0046872">
    <property type="term" value="F:metal ion binding"/>
    <property type="evidence" value="ECO:0007669"/>
    <property type="project" value="UniProtKB-KW"/>
</dbReference>
<keyword evidence="4 5" id="KW-0119">Carbohydrate metabolism</keyword>